<keyword evidence="1" id="KW-0812">Transmembrane</keyword>
<evidence type="ECO:0000313" key="2">
    <source>
        <dbReference type="EMBL" id="MBX45291.1"/>
    </source>
</evidence>
<evidence type="ECO:0000256" key="1">
    <source>
        <dbReference type="SAM" id="Phobius"/>
    </source>
</evidence>
<keyword evidence="1" id="KW-1133">Transmembrane helix</keyword>
<name>A0A2P2NSB6_RHIMU</name>
<reference evidence="2" key="1">
    <citation type="submission" date="2018-02" db="EMBL/GenBank/DDBJ databases">
        <title>Rhizophora mucronata_Transcriptome.</title>
        <authorList>
            <person name="Meera S.P."/>
            <person name="Sreeshan A."/>
            <person name="Augustine A."/>
        </authorList>
    </citation>
    <scope>NUCLEOTIDE SEQUENCE</scope>
    <source>
        <tissue evidence="2">Leaf</tissue>
    </source>
</reference>
<dbReference type="AlphaFoldDB" id="A0A2P2NSB6"/>
<organism evidence="2">
    <name type="scientific">Rhizophora mucronata</name>
    <name type="common">Asiatic mangrove</name>
    <dbReference type="NCBI Taxonomy" id="61149"/>
    <lineage>
        <taxon>Eukaryota</taxon>
        <taxon>Viridiplantae</taxon>
        <taxon>Streptophyta</taxon>
        <taxon>Embryophyta</taxon>
        <taxon>Tracheophyta</taxon>
        <taxon>Spermatophyta</taxon>
        <taxon>Magnoliopsida</taxon>
        <taxon>eudicotyledons</taxon>
        <taxon>Gunneridae</taxon>
        <taxon>Pentapetalae</taxon>
        <taxon>rosids</taxon>
        <taxon>fabids</taxon>
        <taxon>Malpighiales</taxon>
        <taxon>Rhizophoraceae</taxon>
        <taxon>Rhizophora</taxon>
    </lineage>
</organism>
<proteinExistence type="predicted"/>
<protein>
    <submittedName>
        <fullName evidence="2">Uncharacterized protein</fullName>
    </submittedName>
</protein>
<dbReference type="EMBL" id="GGEC01064807">
    <property type="protein sequence ID" value="MBX45291.1"/>
    <property type="molecule type" value="Transcribed_RNA"/>
</dbReference>
<feature type="transmembrane region" description="Helical" evidence="1">
    <location>
        <begin position="18"/>
        <end position="37"/>
    </location>
</feature>
<sequence length="48" mass="5667">MCKLLGAYVKYIKQKRQFLIYSTIMLLCVMPILIKYTQVCGCSIDYRL</sequence>
<keyword evidence="1" id="KW-0472">Membrane</keyword>
<accession>A0A2P2NSB6</accession>